<dbReference type="GO" id="GO:0046943">
    <property type="term" value="F:carboxylic acid transmembrane transporter activity"/>
    <property type="evidence" value="ECO:0007669"/>
    <property type="project" value="TreeGrafter"/>
</dbReference>
<dbReference type="InterPro" id="IPR005829">
    <property type="entry name" value="Sugar_transporter_CS"/>
</dbReference>
<gene>
    <name evidence="7" type="ORF">NCCP1664_18070</name>
</gene>
<name>A0A5A7NU70_9MICC</name>
<reference evidence="7 8" key="1">
    <citation type="submission" date="2019-09" db="EMBL/GenBank/DDBJ databases">
        <title>Arthrobacter zafarii sp. nov., a moderately thermotolerant and halotolerant actinobacterium isolated from Cholistan desert soil of Pakistan.</title>
        <authorList>
            <person name="Amin A."/>
            <person name="Ahmed I."/>
            <person name="Khalid N."/>
            <person name="Schumann P."/>
            <person name="Busse H.J."/>
            <person name="Khan I.U."/>
            <person name="Li S."/>
            <person name="Li W.J."/>
        </authorList>
    </citation>
    <scope>NUCLEOTIDE SEQUENCE [LARGE SCALE GENOMIC DNA]</scope>
    <source>
        <strain evidence="7 8">NCCP-1664</strain>
    </source>
</reference>
<evidence type="ECO:0000256" key="4">
    <source>
        <dbReference type="ARBA" id="ARBA00023136"/>
    </source>
</evidence>
<feature type="transmembrane region" description="Helical" evidence="5">
    <location>
        <begin position="315"/>
        <end position="339"/>
    </location>
</feature>
<evidence type="ECO:0000256" key="1">
    <source>
        <dbReference type="ARBA" id="ARBA00004651"/>
    </source>
</evidence>
<feature type="transmembrane region" description="Helical" evidence="5">
    <location>
        <begin position="69"/>
        <end position="93"/>
    </location>
</feature>
<dbReference type="Pfam" id="PF07690">
    <property type="entry name" value="MFS_1"/>
    <property type="match status" value="1"/>
</dbReference>
<dbReference type="InterPro" id="IPR036259">
    <property type="entry name" value="MFS_trans_sf"/>
</dbReference>
<evidence type="ECO:0000256" key="5">
    <source>
        <dbReference type="SAM" id="Phobius"/>
    </source>
</evidence>
<protein>
    <submittedName>
        <fullName evidence="7">MFS transporter</fullName>
    </submittedName>
</protein>
<feature type="transmembrane region" description="Helical" evidence="5">
    <location>
        <begin position="99"/>
        <end position="118"/>
    </location>
</feature>
<keyword evidence="8" id="KW-1185">Reference proteome</keyword>
<comment type="subcellular location">
    <subcellularLocation>
        <location evidence="1">Cell membrane</location>
        <topology evidence="1">Multi-pass membrane protein</topology>
    </subcellularLocation>
</comment>
<dbReference type="InterPro" id="IPR020846">
    <property type="entry name" value="MFS_dom"/>
</dbReference>
<dbReference type="Proteomes" id="UP000325307">
    <property type="component" value="Unassembled WGS sequence"/>
</dbReference>
<feature type="domain" description="Major facilitator superfamily (MFS) profile" evidence="6">
    <location>
        <begin position="1"/>
        <end position="409"/>
    </location>
</feature>
<proteinExistence type="predicted"/>
<dbReference type="PANTHER" id="PTHR23508:SF10">
    <property type="entry name" value="CARBOXYLIC ACID TRANSPORTER PROTEIN HOMOLOG"/>
    <property type="match status" value="1"/>
</dbReference>
<sequence>MVVLCWLAVVFDGYDLIVFGVAVPELLEYKAWNLNPVLVGQVGSLGLVGMFFGALASGTLSGRYGPRKLLITSLIVFSLAMPLAAIAPTLFVFGLCRLVAGLGLGALMPVAIALTVEFSNPARRQLNNALMFSGFSVGGILAAVVGLVVLPVADFRVLFALGAAPLVLVLPFMLRFLPESIAFLKHSGREQQARETAARYGIPFAESPASQEKANPAALFKNRLATPTLLFWLVSFCGLLMVYGLNTWLPQIMRSSGYSLGSALTFLLVFNIGAVVGVIVAGGLADKLGEQRVIVVSFLMAAAAVLLLATKPDGFFLYFLIAVAGFGSNTQTLVNAFVAGFYPAHLRPTGLGWALGVGRLGAIVGPTYGGIVMSLVAAGAVGNTWNFYAFVIPSIIAAVLLSLVKKRPLLATPAVPPLGGDEKVDAEKSASA</sequence>
<dbReference type="PROSITE" id="PS00217">
    <property type="entry name" value="SUGAR_TRANSPORT_2"/>
    <property type="match status" value="1"/>
</dbReference>
<evidence type="ECO:0000313" key="7">
    <source>
        <dbReference type="EMBL" id="GER23311.1"/>
    </source>
</evidence>
<dbReference type="PANTHER" id="PTHR23508">
    <property type="entry name" value="CARBOXYLIC ACID TRANSPORTER PROTEIN HOMOLOG"/>
    <property type="match status" value="1"/>
</dbReference>
<dbReference type="AlphaFoldDB" id="A0A5A7NU70"/>
<dbReference type="Gene3D" id="1.20.1250.20">
    <property type="entry name" value="MFS general substrate transporter like domains"/>
    <property type="match status" value="1"/>
</dbReference>
<dbReference type="SUPFAM" id="SSF103473">
    <property type="entry name" value="MFS general substrate transporter"/>
    <property type="match status" value="1"/>
</dbReference>
<evidence type="ECO:0000259" key="6">
    <source>
        <dbReference type="PROSITE" id="PS50850"/>
    </source>
</evidence>
<feature type="transmembrane region" description="Helical" evidence="5">
    <location>
        <begin position="293"/>
        <end position="309"/>
    </location>
</feature>
<accession>A0A5A7NU70</accession>
<dbReference type="GO" id="GO:0005886">
    <property type="term" value="C:plasma membrane"/>
    <property type="evidence" value="ECO:0007669"/>
    <property type="project" value="UniProtKB-SubCell"/>
</dbReference>
<feature type="transmembrane region" description="Helical" evidence="5">
    <location>
        <begin position="261"/>
        <end position="281"/>
    </location>
</feature>
<dbReference type="PROSITE" id="PS50850">
    <property type="entry name" value="MFS"/>
    <property type="match status" value="1"/>
</dbReference>
<keyword evidence="3 5" id="KW-1133">Transmembrane helix</keyword>
<organism evidence="7 8">
    <name type="scientific">Zafaria cholistanensis</name>
    <dbReference type="NCBI Taxonomy" id="1682741"/>
    <lineage>
        <taxon>Bacteria</taxon>
        <taxon>Bacillati</taxon>
        <taxon>Actinomycetota</taxon>
        <taxon>Actinomycetes</taxon>
        <taxon>Micrococcales</taxon>
        <taxon>Micrococcaceae</taxon>
        <taxon>Zafaria</taxon>
    </lineage>
</organism>
<feature type="transmembrane region" description="Helical" evidence="5">
    <location>
        <begin position="387"/>
        <end position="404"/>
    </location>
</feature>
<comment type="caution">
    <text evidence="7">The sequence shown here is derived from an EMBL/GenBank/DDBJ whole genome shotgun (WGS) entry which is preliminary data.</text>
</comment>
<dbReference type="CDD" id="cd17365">
    <property type="entry name" value="MFS_PcaK_like"/>
    <property type="match status" value="1"/>
</dbReference>
<evidence type="ECO:0000256" key="3">
    <source>
        <dbReference type="ARBA" id="ARBA00022989"/>
    </source>
</evidence>
<evidence type="ECO:0000256" key="2">
    <source>
        <dbReference type="ARBA" id="ARBA00022692"/>
    </source>
</evidence>
<evidence type="ECO:0000313" key="8">
    <source>
        <dbReference type="Proteomes" id="UP000325307"/>
    </source>
</evidence>
<feature type="transmembrane region" description="Helical" evidence="5">
    <location>
        <begin position="130"/>
        <end position="152"/>
    </location>
</feature>
<feature type="transmembrane region" description="Helical" evidence="5">
    <location>
        <begin position="37"/>
        <end position="57"/>
    </location>
</feature>
<feature type="transmembrane region" description="Helical" evidence="5">
    <location>
        <begin position="158"/>
        <end position="177"/>
    </location>
</feature>
<dbReference type="InterPro" id="IPR011701">
    <property type="entry name" value="MFS"/>
</dbReference>
<dbReference type="EMBL" id="BKDJ01000008">
    <property type="protein sequence ID" value="GER23311.1"/>
    <property type="molecule type" value="Genomic_DNA"/>
</dbReference>
<feature type="transmembrane region" description="Helical" evidence="5">
    <location>
        <begin position="229"/>
        <end position="249"/>
    </location>
</feature>
<keyword evidence="2 5" id="KW-0812">Transmembrane</keyword>
<keyword evidence="4 5" id="KW-0472">Membrane</keyword>
<feature type="transmembrane region" description="Helical" evidence="5">
    <location>
        <begin position="360"/>
        <end position="381"/>
    </location>
</feature>